<dbReference type="GO" id="GO:0005524">
    <property type="term" value="F:ATP binding"/>
    <property type="evidence" value="ECO:0007669"/>
    <property type="project" value="InterPro"/>
</dbReference>
<feature type="compositionally biased region" description="Polar residues" evidence="1">
    <location>
        <begin position="462"/>
        <end position="471"/>
    </location>
</feature>
<dbReference type="SUPFAM" id="SSF56112">
    <property type="entry name" value="Protein kinase-like (PK-like)"/>
    <property type="match status" value="1"/>
</dbReference>
<feature type="region of interest" description="Disordered" evidence="1">
    <location>
        <begin position="447"/>
        <end position="498"/>
    </location>
</feature>
<feature type="region of interest" description="Disordered" evidence="1">
    <location>
        <begin position="1"/>
        <end position="35"/>
    </location>
</feature>
<dbReference type="InterPro" id="IPR011009">
    <property type="entry name" value="Kinase-like_dom_sf"/>
</dbReference>
<dbReference type="GO" id="GO:0004672">
    <property type="term" value="F:protein kinase activity"/>
    <property type="evidence" value="ECO:0007669"/>
    <property type="project" value="InterPro"/>
</dbReference>
<dbReference type="EMBL" id="MU004198">
    <property type="protein sequence ID" value="KAF2489573.1"/>
    <property type="molecule type" value="Genomic_DNA"/>
</dbReference>
<dbReference type="OrthoDB" id="5327923at2759"/>
<organism evidence="3 4">
    <name type="scientific">Lophium mytilinum</name>
    <dbReference type="NCBI Taxonomy" id="390894"/>
    <lineage>
        <taxon>Eukaryota</taxon>
        <taxon>Fungi</taxon>
        <taxon>Dikarya</taxon>
        <taxon>Ascomycota</taxon>
        <taxon>Pezizomycotina</taxon>
        <taxon>Dothideomycetes</taxon>
        <taxon>Pleosporomycetidae</taxon>
        <taxon>Mytilinidiales</taxon>
        <taxon>Mytilinidiaceae</taxon>
        <taxon>Lophium</taxon>
    </lineage>
</organism>
<sequence length="498" mass="55110">MPKPFPLLTGQVAAGKEDAMSEPSSEPETHPYDKTLPPKLEECLSEGSFPTLLLVHDPDNCTSIEVVKWLSDTTVEISPTDALYSHCTGVIKDQGNETTVAPDNPDTSKVELKPFFERRIPALLGPWPPWQHRHEATLTLSFRNLVGVGHHAAVYRASLKLSDVVGVNGRSKSGEVPVIAKLNYLVSDDNENNAHMLKKEANTFQKSMGMCSLQQEAYLCLYHSNLIEGVTTLSHRGHCVPPVLVTPPVLPKFFGYYKWGPKSSELGRRCKILLMEDCGQSLETYMELNDEESIPVAWMDEIKGLYKRLHGTGFMHGSVWPRNITIQPGPLSSPPSARSMDMPSFRIIDLGRARHVRDCKRQPVFREQQQREKLFLANRLPVHHEPVVDHKEVGTDTEADPAANEKPTGSGENNGKDIETGAEITAEKTQKQTTEQIRLRAVEALVGEEPLDPVHEVPAGPDSTNVKASTKTKAEFLDGPDGSNVEAAPKKQKVEGME</sequence>
<feature type="compositionally biased region" description="Basic and acidic residues" evidence="1">
    <location>
        <begin position="488"/>
        <end position="498"/>
    </location>
</feature>
<reference evidence="3" key="1">
    <citation type="journal article" date="2020" name="Stud. Mycol.">
        <title>101 Dothideomycetes genomes: a test case for predicting lifestyles and emergence of pathogens.</title>
        <authorList>
            <person name="Haridas S."/>
            <person name="Albert R."/>
            <person name="Binder M."/>
            <person name="Bloem J."/>
            <person name="Labutti K."/>
            <person name="Salamov A."/>
            <person name="Andreopoulos B."/>
            <person name="Baker S."/>
            <person name="Barry K."/>
            <person name="Bills G."/>
            <person name="Bluhm B."/>
            <person name="Cannon C."/>
            <person name="Castanera R."/>
            <person name="Culley D."/>
            <person name="Daum C."/>
            <person name="Ezra D."/>
            <person name="Gonzalez J."/>
            <person name="Henrissat B."/>
            <person name="Kuo A."/>
            <person name="Liang C."/>
            <person name="Lipzen A."/>
            <person name="Lutzoni F."/>
            <person name="Magnuson J."/>
            <person name="Mondo S."/>
            <person name="Nolan M."/>
            <person name="Ohm R."/>
            <person name="Pangilinan J."/>
            <person name="Park H.-J."/>
            <person name="Ramirez L."/>
            <person name="Alfaro M."/>
            <person name="Sun H."/>
            <person name="Tritt A."/>
            <person name="Yoshinaga Y."/>
            <person name="Zwiers L.-H."/>
            <person name="Turgeon B."/>
            <person name="Goodwin S."/>
            <person name="Spatafora J."/>
            <person name="Crous P."/>
            <person name="Grigoriev I."/>
        </authorList>
    </citation>
    <scope>NUCLEOTIDE SEQUENCE</scope>
    <source>
        <strain evidence="3">CBS 269.34</strain>
    </source>
</reference>
<feature type="region of interest" description="Disordered" evidence="1">
    <location>
        <begin position="385"/>
        <end position="417"/>
    </location>
</feature>
<dbReference type="PROSITE" id="PS50011">
    <property type="entry name" value="PROTEIN_KINASE_DOM"/>
    <property type="match status" value="1"/>
</dbReference>
<feature type="compositionally biased region" description="Basic and acidic residues" evidence="1">
    <location>
        <begin position="385"/>
        <end position="394"/>
    </location>
</feature>
<proteinExistence type="predicted"/>
<dbReference type="Proteomes" id="UP000799750">
    <property type="component" value="Unassembled WGS sequence"/>
</dbReference>
<accession>A0A6A6QD29</accession>
<keyword evidence="4" id="KW-1185">Reference proteome</keyword>
<evidence type="ECO:0000313" key="3">
    <source>
        <dbReference type="EMBL" id="KAF2489573.1"/>
    </source>
</evidence>
<evidence type="ECO:0000259" key="2">
    <source>
        <dbReference type="PROSITE" id="PS50011"/>
    </source>
</evidence>
<evidence type="ECO:0000313" key="4">
    <source>
        <dbReference type="Proteomes" id="UP000799750"/>
    </source>
</evidence>
<gene>
    <name evidence="3" type="ORF">BU16DRAFT_566686</name>
</gene>
<dbReference type="AlphaFoldDB" id="A0A6A6QD29"/>
<protein>
    <recommendedName>
        <fullName evidence="2">Protein kinase domain-containing protein</fullName>
    </recommendedName>
</protein>
<evidence type="ECO:0000256" key="1">
    <source>
        <dbReference type="SAM" id="MobiDB-lite"/>
    </source>
</evidence>
<dbReference type="InterPro" id="IPR000719">
    <property type="entry name" value="Prot_kinase_dom"/>
</dbReference>
<name>A0A6A6QD29_9PEZI</name>
<feature type="domain" description="Protein kinase" evidence="2">
    <location>
        <begin position="140"/>
        <end position="498"/>
    </location>
</feature>